<dbReference type="Pfam" id="PF03321">
    <property type="entry name" value="GH3"/>
    <property type="match status" value="1"/>
</dbReference>
<dbReference type="EMBL" id="CM007648">
    <property type="protein sequence ID" value="ONM24921.1"/>
    <property type="molecule type" value="Genomic_DNA"/>
</dbReference>
<protein>
    <submittedName>
        <fullName evidence="1">Indole-3-acetic acid amido synthetase</fullName>
    </submittedName>
</protein>
<sequence>MDKGKALHFLFVKSETKTPGGLAARPVLTSYYKSNHFRNRPFDAYNNYTSPTAAILCADAFQSMYAQMVCGLCQRQDVLRVGAVFASGLLRGASINQYKVPRCVTFPPIIELLDSRVVSSHLSPALPHWTAGQRSGSGSGSD</sequence>
<dbReference type="AlphaFoldDB" id="A0A1D6F075"/>
<dbReference type="ExpressionAtlas" id="A0A1D6F075">
    <property type="expression patterns" value="baseline and differential"/>
</dbReference>
<name>A0A1D6F075_MAIZE</name>
<proteinExistence type="predicted"/>
<evidence type="ECO:0000313" key="1">
    <source>
        <dbReference type="EMBL" id="ONM24921.1"/>
    </source>
</evidence>
<accession>A0A1D6F075</accession>
<gene>
    <name evidence="1" type="ORF">ZEAMMB73_Zm00001d006753</name>
</gene>
<organism evidence="1">
    <name type="scientific">Zea mays</name>
    <name type="common">Maize</name>
    <dbReference type="NCBI Taxonomy" id="4577"/>
    <lineage>
        <taxon>Eukaryota</taxon>
        <taxon>Viridiplantae</taxon>
        <taxon>Streptophyta</taxon>
        <taxon>Embryophyta</taxon>
        <taxon>Tracheophyta</taxon>
        <taxon>Spermatophyta</taxon>
        <taxon>Magnoliopsida</taxon>
        <taxon>Liliopsida</taxon>
        <taxon>Poales</taxon>
        <taxon>Poaceae</taxon>
        <taxon>PACMAD clade</taxon>
        <taxon>Panicoideae</taxon>
        <taxon>Andropogonodae</taxon>
        <taxon>Andropogoneae</taxon>
        <taxon>Tripsacinae</taxon>
        <taxon>Zea</taxon>
    </lineage>
</organism>
<dbReference type="PANTHER" id="PTHR31901">
    <property type="entry name" value="GH3 DOMAIN-CONTAINING PROTEIN"/>
    <property type="match status" value="1"/>
</dbReference>
<dbReference type="PANTHER" id="PTHR31901:SF96">
    <property type="entry name" value="INDOLE-3-ACETIC ACID-AMIDO SYNTHETASE GH3.1-RELATED"/>
    <property type="match status" value="1"/>
</dbReference>
<dbReference type="InterPro" id="IPR004993">
    <property type="entry name" value="GH3"/>
</dbReference>
<reference evidence="1" key="1">
    <citation type="submission" date="2015-12" db="EMBL/GenBank/DDBJ databases">
        <title>Update maize B73 reference genome by single molecule sequencing technologies.</title>
        <authorList>
            <consortium name="Maize Genome Sequencing Project"/>
            <person name="Ware D."/>
        </authorList>
    </citation>
    <scope>NUCLEOTIDE SEQUENCE [LARGE SCALE GENOMIC DNA]</scope>
    <source>
        <tissue evidence="1">Seedling</tissue>
    </source>
</reference>